<dbReference type="InterPro" id="IPR032092">
    <property type="entry name" value="PilW"/>
</dbReference>
<keyword evidence="1" id="KW-0472">Membrane</keyword>
<protein>
    <recommendedName>
        <fullName evidence="4">Type IV pilus assembly protein PilW</fullName>
    </recommendedName>
</protein>
<dbReference type="GeneID" id="76606967"/>
<dbReference type="OrthoDB" id="5296662at2"/>
<reference evidence="3" key="1">
    <citation type="submission" date="2016-03" db="EMBL/GenBank/DDBJ databases">
        <authorList>
            <person name="Lee Y.-S."/>
            <person name="Choi Y.-L."/>
        </authorList>
    </citation>
    <scope>NUCLEOTIDE SEQUENCE [LARGE SCALE GENOMIC DNA]</scope>
    <source>
        <strain evidence="3">DAU221</strain>
    </source>
</reference>
<keyword evidence="3" id="KW-1185">Reference proteome</keyword>
<dbReference type="InterPro" id="IPR012902">
    <property type="entry name" value="N_methyl_site"/>
</dbReference>
<proteinExistence type="predicted"/>
<evidence type="ECO:0000313" key="2">
    <source>
        <dbReference type="EMBL" id="AMX01642.1"/>
    </source>
</evidence>
<dbReference type="NCBIfam" id="TIGR02532">
    <property type="entry name" value="IV_pilin_GFxxxE"/>
    <property type="match status" value="1"/>
</dbReference>
<accession>A0A143HK43</accession>
<dbReference type="EMBL" id="CP014864">
    <property type="protein sequence ID" value="AMX01642.1"/>
    <property type="molecule type" value="Genomic_DNA"/>
</dbReference>
<name>A0A143HK43_MICTH</name>
<dbReference type="KEGG" id="mthd:A3224_02745"/>
<sequence>MQLFGQQRGLSLIELMIGILLSSLLLLGVLQIFQSNSDTMRMQTAFSRVQESGRFAIDLLSKEIRSADYWGCVSDVASIDNHLNVSSGFLASIGADGVQGIDNADSSEKVDSIDVVDGTDILILSGTMDACGGVGRLVDTSVPGELKVTSNCPITAGQVVLVSNCLAADALTITGVSGTLGGGSDRVIAHAAGSVKSGWIENTSDTLTMSYGADSRLLLPYQRTFFIAQSAAGTNSLFMREVTGSSDITQELVPGIEDMQVSYGRDTTGNGIVDTWQNASSTLSVMAGVTAIKLQLLVASEGNAGAGEQKITELDGTETTYSDGRLRKLYVATVKVRNRGAM</sequence>
<organism evidence="2 3">
    <name type="scientific">Microbulbifer thermotolerans</name>
    <dbReference type="NCBI Taxonomy" id="252514"/>
    <lineage>
        <taxon>Bacteria</taxon>
        <taxon>Pseudomonadati</taxon>
        <taxon>Pseudomonadota</taxon>
        <taxon>Gammaproteobacteria</taxon>
        <taxon>Cellvibrionales</taxon>
        <taxon>Microbulbiferaceae</taxon>
        <taxon>Microbulbifer</taxon>
    </lineage>
</organism>
<evidence type="ECO:0000313" key="3">
    <source>
        <dbReference type="Proteomes" id="UP000076077"/>
    </source>
</evidence>
<dbReference type="Pfam" id="PF16074">
    <property type="entry name" value="PilW"/>
    <property type="match status" value="1"/>
</dbReference>
<gene>
    <name evidence="2" type="ORF">A3224_02745</name>
</gene>
<dbReference type="PROSITE" id="PS00409">
    <property type="entry name" value="PROKAR_NTER_METHYL"/>
    <property type="match status" value="1"/>
</dbReference>
<keyword evidence="1" id="KW-0812">Transmembrane</keyword>
<dbReference type="AlphaFoldDB" id="A0A143HK43"/>
<dbReference type="Pfam" id="PF07963">
    <property type="entry name" value="N_methyl"/>
    <property type="match status" value="1"/>
</dbReference>
<evidence type="ECO:0008006" key="4">
    <source>
        <dbReference type="Google" id="ProtNLM"/>
    </source>
</evidence>
<evidence type="ECO:0000256" key="1">
    <source>
        <dbReference type="SAM" id="Phobius"/>
    </source>
</evidence>
<dbReference type="Proteomes" id="UP000076077">
    <property type="component" value="Chromosome"/>
</dbReference>
<dbReference type="GO" id="GO:0043683">
    <property type="term" value="P:type IV pilus assembly"/>
    <property type="evidence" value="ECO:0007669"/>
    <property type="project" value="InterPro"/>
</dbReference>
<dbReference type="STRING" id="252514.A3224_02745"/>
<keyword evidence="1" id="KW-1133">Transmembrane helix</keyword>
<dbReference type="RefSeq" id="WP_067151170.1">
    <property type="nucleotide sequence ID" value="NZ_CP014864.1"/>
</dbReference>
<feature type="transmembrane region" description="Helical" evidence="1">
    <location>
        <begin position="12"/>
        <end position="33"/>
    </location>
</feature>